<comment type="caution">
    <text evidence="7">The sequence shown here is derived from an EMBL/GenBank/DDBJ whole genome shotgun (WGS) entry which is preliminary data.</text>
</comment>
<evidence type="ECO:0000256" key="2">
    <source>
        <dbReference type="ARBA" id="ARBA00022801"/>
    </source>
</evidence>
<gene>
    <name evidence="7" type="ORF">WKI71_44980</name>
</gene>
<feature type="chain" id="PRO_5045727253" evidence="5">
    <location>
        <begin position="29"/>
        <end position="483"/>
    </location>
</feature>
<dbReference type="Pfam" id="PF00652">
    <property type="entry name" value="Ricin_B_lectin"/>
    <property type="match status" value="1"/>
</dbReference>
<evidence type="ECO:0000259" key="6">
    <source>
        <dbReference type="SMART" id="SM00458"/>
    </source>
</evidence>
<protein>
    <submittedName>
        <fullName evidence="7">RICIN domain-containing protein</fullName>
    </submittedName>
</protein>
<dbReference type="InterPro" id="IPR006710">
    <property type="entry name" value="Glyco_hydro_43"/>
</dbReference>
<dbReference type="CDD" id="cd18822">
    <property type="entry name" value="GH43_CtGH43-like"/>
    <property type="match status" value="1"/>
</dbReference>
<dbReference type="Gene3D" id="2.115.10.20">
    <property type="entry name" value="Glycosyl hydrolase domain, family 43"/>
    <property type="match status" value="1"/>
</dbReference>
<evidence type="ECO:0000256" key="5">
    <source>
        <dbReference type="SAM" id="SignalP"/>
    </source>
</evidence>
<dbReference type="Gene3D" id="2.80.10.50">
    <property type="match status" value="1"/>
</dbReference>
<evidence type="ECO:0000256" key="3">
    <source>
        <dbReference type="ARBA" id="ARBA00023295"/>
    </source>
</evidence>
<dbReference type="PANTHER" id="PTHR22925">
    <property type="entry name" value="GLYCOSYL HYDROLASE 43 FAMILY MEMBER"/>
    <property type="match status" value="1"/>
</dbReference>
<evidence type="ECO:0000256" key="1">
    <source>
        <dbReference type="ARBA" id="ARBA00009865"/>
    </source>
</evidence>
<dbReference type="PROSITE" id="PS50231">
    <property type="entry name" value="RICIN_B_LECTIN"/>
    <property type="match status" value="1"/>
</dbReference>
<dbReference type="SUPFAM" id="SSF50370">
    <property type="entry name" value="Ricin B-like lectins"/>
    <property type="match status" value="1"/>
</dbReference>
<dbReference type="Pfam" id="PF04616">
    <property type="entry name" value="Glyco_hydro_43"/>
    <property type="match status" value="1"/>
</dbReference>
<keyword evidence="3 4" id="KW-0326">Glycosidase</keyword>
<dbReference type="InterPro" id="IPR000772">
    <property type="entry name" value="Ricin_B_lectin"/>
</dbReference>
<keyword evidence="2 4" id="KW-0378">Hydrolase</keyword>
<accession>A0ABU8UWF6</accession>
<keyword evidence="5" id="KW-0732">Signal</keyword>
<sequence>MLGRFIIRVLVACTAVIPLFAAGPSAQAAPLTVTNGTQFMDTGGNPVHAHGGGIIKVGSAYYWFGENRDADNNFKAVSVHRSTDLKNWEFRRDVLTRDSDPELALAGIERPKVIYNSATGKFVMWMHKEMNGQNYTEARAAVAVSDTVDGDYSWQGSFRPPSGTTSRDQTLFKDDDGTAYQISSADGNADLRIYKLNADYTGYADVTPVNPWDGGFREAPALFKRGDVYFMLTSGNSGWEPNQQQYATAPSIEGPWTAMRSVGDPTGYGSQTTFVLAVQGTSGTSYLYMGDRWGNSSLINGSVNDSRYVWLPLSFPTPTTMVMPWYPQVSIDSEAGTVKGVGGGPYYNLVARHSAKCVDISENSSNDSVLALQYTCTGGLNQQWRLKDAGNGYVNVIAQHSGKCLEVGGAYLNDGAAVKQYRCTNGANQQWQFQDQGNSHYRLVARHSGKCLDVTNASTANGARLTQYTCGSGGNQQFKRTEV</sequence>
<dbReference type="InterPro" id="IPR023296">
    <property type="entry name" value="Glyco_hydro_beta-prop_sf"/>
</dbReference>
<keyword evidence="8" id="KW-1185">Reference proteome</keyword>
<dbReference type="CDD" id="cd23458">
    <property type="entry name" value="beta-trefoil_Ricin_AgaB34-like"/>
    <property type="match status" value="1"/>
</dbReference>
<dbReference type="Proteomes" id="UP001376459">
    <property type="component" value="Unassembled WGS sequence"/>
</dbReference>
<dbReference type="SMART" id="SM00458">
    <property type="entry name" value="RICIN"/>
    <property type="match status" value="1"/>
</dbReference>
<name>A0ABU8UWF6_9ACTN</name>
<feature type="signal peptide" evidence="5">
    <location>
        <begin position="1"/>
        <end position="28"/>
    </location>
</feature>
<dbReference type="EMBL" id="JBBKAK010000001">
    <property type="protein sequence ID" value="MEJ8672952.1"/>
    <property type="molecule type" value="Genomic_DNA"/>
</dbReference>
<feature type="domain" description="Ricin B lectin" evidence="6">
    <location>
        <begin position="344"/>
        <end position="481"/>
    </location>
</feature>
<reference evidence="7 8" key="1">
    <citation type="submission" date="2024-03" db="EMBL/GenBank/DDBJ databases">
        <title>Novel Streptomyces species of biotechnological and ecological value are a feature of Machair soil.</title>
        <authorList>
            <person name="Prole J.R."/>
            <person name="Goodfellow M."/>
            <person name="Allenby N."/>
            <person name="Ward A.C."/>
        </authorList>
    </citation>
    <scope>NUCLEOTIDE SEQUENCE [LARGE SCALE GENOMIC DNA]</scope>
    <source>
        <strain evidence="7 8">MS1.AVA.1</strain>
    </source>
</reference>
<evidence type="ECO:0000313" key="8">
    <source>
        <dbReference type="Proteomes" id="UP001376459"/>
    </source>
</evidence>
<dbReference type="InterPro" id="IPR035992">
    <property type="entry name" value="Ricin_B-like_lectins"/>
</dbReference>
<dbReference type="PANTHER" id="PTHR22925:SF3">
    <property type="entry name" value="GLYCOSYL HYDROLASE FAMILY PROTEIN 43"/>
    <property type="match status" value="1"/>
</dbReference>
<dbReference type="SUPFAM" id="SSF75005">
    <property type="entry name" value="Arabinanase/levansucrase/invertase"/>
    <property type="match status" value="1"/>
</dbReference>
<evidence type="ECO:0000256" key="4">
    <source>
        <dbReference type="RuleBase" id="RU361187"/>
    </source>
</evidence>
<proteinExistence type="inferred from homology"/>
<comment type="similarity">
    <text evidence="1 4">Belongs to the glycosyl hydrolase 43 family.</text>
</comment>
<organism evidence="7 8">
    <name type="scientific">Streptomyces machairae</name>
    <dbReference type="NCBI Taxonomy" id="3134109"/>
    <lineage>
        <taxon>Bacteria</taxon>
        <taxon>Bacillati</taxon>
        <taxon>Actinomycetota</taxon>
        <taxon>Actinomycetes</taxon>
        <taxon>Kitasatosporales</taxon>
        <taxon>Streptomycetaceae</taxon>
        <taxon>Streptomyces</taxon>
    </lineage>
</organism>
<evidence type="ECO:0000313" key="7">
    <source>
        <dbReference type="EMBL" id="MEJ8672952.1"/>
    </source>
</evidence>